<protein>
    <submittedName>
        <fullName evidence="1">Uncharacterized protein</fullName>
    </submittedName>
</protein>
<name>A0ABY8SAV9_9GAMM</name>
<dbReference type="EMBL" id="CP094302">
    <property type="protein sequence ID" value="WHP82884.1"/>
    <property type="molecule type" value="Genomic_DNA"/>
</dbReference>
<sequence length="171" mass="18849">MEKQEPQVIVNGMSNDELFQWVKEKATAAAELESALSHKRGLLFSLEILELEITGLTKAATLNIVEDFDAIAGSEQTHNKNEPFNVALGLSISDVNVREHHLRKSPIINKVHDIKLNNESEPNLLIISSEVLESLKNGLAANHVKPTPGNLRAVMAIIERSLPDDGVELFI</sequence>
<accession>A0ABY8SAV9</accession>
<proteinExistence type="predicted"/>
<evidence type="ECO:0000313" key="1">
    <source>
        <dbReference type="EMBL" id="WHP82884.1"/>
    </source>
</evidence>
<organism evidence="1 2">
    <name type="scientific">Edwardsiella anguillarum</name>
    <dbReference type="NCBI Taxonomy" id="1821960"/>
    <lineage>
        <taxon>Bacteria</taxon>
        <taxon>Pseudomonadati</taxon>
        <taxon>Pseudomonadota</taxon>
        <taxon>Gammaproteobacteria</taxon>
        <taxon>Enterobacterales</taxon>
        <taxon>Hafniaceae</taxon>
        <taxon>Edwardsiella</taxon>
    </lineage>
</organism>
<dbReference type="Proteomes" id="UP001238370">
    <property type="component" value="Chromosome"/>
</dbReference>
<dbReference type="RefSeq" id="WP_015462014.1">
    <property type="nucleotide sequence ID" value="NZ_CP094302.2"/>
</dbReference>
<evidence type="ECO:0000313" key="2">
    <source>
        <dbReference type="Proteomes" id="UP001238370"/>
    </source>
</evidence>
<keyword evidence="2" id="KW-1185">Reference proteome</keyword>
<gene>
    <name evidence="1" type="ORF">MQ095_13870</name>
</gene>
<reference evidence="1 2" key="1">
    <citation type="submission" date="2022-03" db="EMBL/GenBank/DDBJ databases">
        <title>Survey of Intraspecific Variation of Edwardsiella anguillarum Isolates from Non-Anguillid Fish Host Originating from Varied Geographic Locations.</title>
        <authorList>
            <person name="Armwood A.R."/>
            <person name="Woodyard E."/>
            <person name="Waldbieser G.C."/>
            <person name="Camus A.C."/>
            <person name="Divya D."/>
            <person name="Tekedar H."/>
            <person name="Soto E."/>
            <person name="Stein C."/>
            <person name="Ucko M."/>
            <person name="Ware C."/>
            <person name="Griffin M.J."/>
        </authorList>
    </citation>
    <scope>NUCLEOTIDE SEQUENCE [LARGE SCALE GENOMIC DNA]</scope>
    <source>
        <strain evidence="1 2">R18-35-2</strain>
    </source>
</reference>